<dbReference type="InterPro" id="IPR036691">
    <property type="entry name" value="Endo/exonu/phosph_ase_sf"/>
</dbReference>
<protein>
    <recommendedName>
        <fullName evidence="1">Endonuclease/exonuclease/phosphatase domain-containing protein</fullName>
    </recommendedName>
</protein>
<dbReference type="PANTHER" id="PTHR33710:SF71">
    <property type="entry name" value="ENDONUCLEASE_EXONUCLEASE_PHOSPHATASE DOMAIN-CONTAINING PROTEIN"/>
    <property type="match status" value="1"/>
</dbReference>
<dbReference type="Pfam" id="PF03372">
    <property type="entry name" value="Exo_endo_phos"/>
    <property type="match status" value="1"/>
</dbReference>
<dbReference type="PANTHER" id="PTHR33710">
    <property type="entry name" value="BNAC02G09200D PROTEIN"/>
    <property type="match status" value="1"/>
</dbReference>
<dbReference type="AlphaFoldDB" id="A0A2Z7D7C0"/>
<feature type="domain" description="Endonuclease/exonuclease/phosphatase" evidence="1">
    <location>
        <begin position="82"/>
        <end position="177"/>
    </location>
</feature>
<dbReference type="Proteomes" id="UP000250235">
    <property type="component" value="Unassembled WGS sequence"/>
</dbReference>
<name>A0A2Z7D7C0_9LAMI</name>
<accession>A0A2Z7D7C0</accession>
<proteinExistence type="predicted"/>
<gene>
    <name evidence="2" type="ORF">F511_36079</name>
</gene>
<reference evidence="2 3" key="1">
    <citation type="journal article" date="2015" name="Proc. Natl. Acad. Sci. U.S.A.">
        <title>The resurrection genome of Boea hygrometrica: A blueprint for survival of dehydration.</title>
        <authorList>
            <person name="Xiao L."/>
            <person name="Yang G."/>
            <person name="Zhang L."/>
            <person name="Yang X."/>
            <person name="Zhao S."/>
            <person name="Ji Z."/>
            <person name="Zhou Q."/>
            <person name="Hu M."/>
            <person name="Wang Y."/>
            <person name="Chen M."/>
            <person name="Xu Y."/>
            <person name="Jin H."/>
            <person name="Xiao X."/>
            <person name="Hu G."/>
            <person name="Bao F."/>
            <person name="Hu Y."/>
            <person name="Wan P."/>
            <person name="Li L."/>
            <person name="Deng X."/>
            <person name="Kuang T."/>
            <person name="Xiang C."/>
            <person name="Zhu J.K."/>
            <person name="Oliver M.J."/>
            <person name="He Y."/>
        </authorList>
    </citation>
    <scope>NUCLEOTIDE SEQUENCE [LARGE SCALE GENOMIC DNA]</scope>
    <source>
        <strain evidence="3">cv. XS01</strain>
    </source>
</reference>
<keyword evidence="3" id="KW-1185">Reference proteome</keyword>
<organism evidence="2 3">
    <name type="scientific">Dorcoceras hygrometricum</name>
    <dbReference type="NCBI Taxonomy" id="472368"/>
    <lineage>
        <taxon>Eukaryota</taxon>
        <taxon>Viridiplantae</taxon>
        <taxon>Streptophyta</taxon>
        <taxon>Embryophyta</taxon>
        <taxon>Tracheophyta</taxon>
        <taxon>Spermatophyta</taxon>
        <taxon>Magnoliopsida</taxon>
        <taxon>eudicotyledons</taxon>
        <taxon>Gunneridae</taxon>
        <taxon>Pentapetalae</taxon>
        <taxon>asterids</taxon>
        <taxon>lamiids</taxon>
        <taxon>Lamiales</taxon>
        <taxon>Gesneriaceae</taxon>
        <taxon>Didymocarpoideae</taxon>
        <taxon>Trichosporeae</taxon>
        <taxon>Loxocarpinae</taxon>
        <taxon>Dorcoceras</taxon>
    </lineage>
</organism>
<dbReference type="GO" id="GO:0003824">
    <property type="term" value="F:catalytic activity"/>
    <property type="evidence" value="ECO:0007669"/>
    <property type="project" value="InterPro"/>
</dbReference>
<evidence type="ECO:0000313" key="3">
    <source>
        <dbReference type="Proteomes" id="UP000250235"/>
    </source>
</evidence>
<dbReference type="EMBL" id="KQ988555">
    <property type="protein sequence ID" value="KZV55439.1"/>
    <property type="molecule type" value="Genomic_DNA"/>
</dbReference>
<sequence>MSKRFSGCLFDHNFTCVDCGRILIFWNNTTVGVDTLDMAEQLLHMSVSCLISGRKFLLTCIYGLHSIQHRKPVWEQLRHIGQQQITLPWVVLGDFNSVLTPDEKHGGLLVTNREIRDLADCVSFLELFDTQHVGCFYTWSNNTGHSKIDRVMVNSTWLQDDLDIYTEFLPPGCISDHSLSITTVFRESRRRNPPFKFYNIHMAWCSVKNRPESLDHRFFTQDMAR</sequence>
<dbReference type="SUPFAM" id="SSF56219">
    <property type="entry name" value="DNase I-like"/>
    <property type="match status" value="1"/>
</dbReference>
<dbReference type="Gene3D" id="3.60.10.10">
    <property type="entry name" value="Endonuclease/exonuclease/phosphatase"/>
    <property type="match status" value="1"/>
</dbReference>
<dbReference type="OrthoDB" id="1748181at2759"/>
<evidence type="ECO:0000259" key="1">
    <source>
        <dbReference type="Pfam" id="PF03372"/>
    </source>
</evidence>
<evidence type="ECO:0000313" key="2">
    <source>
        <dbReference type="EMBL" id="KZV55439.1"/>
    </source>
</evidence>
<dbReference type="InterPro" id="IPR005135">
    <property type="entry name" value="Endo/exonuclease/phosphatase"/>
</dbReference>